<dbReference type="Proteomes" id="UP000755654">
    <property type="component" value="Unassembled WGS sequence"/>
</dbReference>
<proteinExistence type="predicted"/>
<gene>
    <name evidence="1" type="ORF">HAP95_12540</name>
</gene>
<dbReference type="EMBL" id="JAAOMP010000134">
    <property type="protein sequence ID" value="MBU2760965.1"/>
    <property type="molecule type" value="Genomic_DNA"/>
</dbReference>
<evidence type="ECO:0000313" key="2">
    <source>
        <dbReference type="Proteomes" id="UP000755654"/>
    </source>
</evidence>
<dbReference type="RefSeq" id="WP_215884522.1">
    <property type="nucleotide sequence ID" value="NZ_JAAOMP010000134.1"/>
</dbReference>
<comment type="caution">
    <text evidence="1">The sequence shown here is derived from an EMBL/GenBank/DDBJ whole genome shotgun (WGS) entry which is preliminary data.</text>
</comment>
<protein>
    <submittedName>
        <fullName evidence="1">Uncharacterized protein</fullName>
    </submittedName>
</protein>
<accession>A0ABS6A2U1</accession>
<name>A0ABS6A2U1_9PROT</name>
<organism evidence="1 2">
    <name type="scientific">Acidithiobacillus sulfurivorans</name>
    <dbReference type="NCBI Taxonomy" id="1958756"/>
    <lineage>
        <taxon>Bacteria</taxon>
        <taxon>Pseudomonadati</taxon>
        <taxon>Pseudomonadota</taxon>
        <taxon>Acidithiobacillia</taxon>
        <taxon>Acidithiobacillales</taxon>
        <taxon>Acidithiobacillaceae</taxon>
        <taxon>Acidithiobacillus</taxon>
    </lineage>
</organism>
<keyword evidence="2" id="KW-1185">Reference proteome</keyword>
<evidence type="ECO:0000313" key="1">
    <source>
        <dbReference type="EMBL" id="MBU2760965.1"/>
    </source>
</evidence>
<sequence>MGFFVDAECYDVESPHEETPEAAEAPLNENSLYQYAHCRFDEGLTLAEAAERLHVDLRTAEIMEHRVLRLGRPTPAL</sequence>
<reference evidence="1 2" key="1">
    <citation type="journal article" date="2021" name="ISME J.">
        <title>Genomic evolution of the class Acidithiobacillia: deep-branching Proteobacteria living in extreme acidic conditions.</title>
        <authorList>
            <person name="Moya-Beltran A."/>
            <person name="Beard S."/>
            <person name="Rojas-Villalobos C."/>
            <person name="Issotta F."/>
            <person name="Gallardo Y."/>
            <person name="Ulloa R."/>
            <person name="Giaveno A."/>
            <person name="Degli Esposti M."/>
            <person name="Johnson D.B."/>
            <person name="Quatrini R."/>
        </authorList>
    </citation>
    <scope>NUCLEOTIDE SEQUENCE [LARGE SCALE GENOMIC DNA]</scope>
    <source>
        <strain evidence="1 2">RW2</strain>
    </source>
</reference>